<dbReference type="InterPro" id="IPR002372">
    <property type="entry name" value="PQQ_rpt_dom"/>
</dbReference>
<protein>
    <submittedName>
        <fullName evidence="3">Outer membrane protein assembly factor BamB</fullName>
    </submittedName>
</protein>
<evidence type="ECO:0000313" key="4">
    <source>
        <dbReference type="Proteomes" id="UP000190774"/>
    </source>
</evidence>
<feature type="transmembrane region" description="Helical" evidence="1">
    <location>
        <begin position="15"/>
        <end position="33"/>
    </location>
</feature>
<evidence type="ECO:0000313" key="3">
    <source>
        <dbReference type="EMBL" id="SKA95261.1"/>
    </source>
</evidence>
<dbReference type="Gene3D" id="2.130.10.10">
    <property type="entry name" value="YVTN repeat-like/Quinoprotein amine dehydrogenase"/>
    <property type="match status" value="1"/>
</dbReference>
<feature type="transmembrane region" description="Helical" evidence="1">
    <location>
        <begin position="45"/>
        <end position="65"/>
    </location>
</feature>
<dbReference type="SUPFAM" id="SSF50998">
    <property type="entry name" value="Quinoprotein alcohol dehydrogenase-like"/>
    <property type="match status" value="1"/>
</dbReference>
<dbReference type="InterPro" id="IPR011047">
    <property type="entry name" value="Quinoprotein_ADH-like_sf"/>
</dbReference>
<keyword evidence="1" id="KW-0472">Membrane</keyword>
<keyword evidence="4" id="KW-1185">Reference proteome</keyword>
<dbReference type="PANTHER" id="PTHR34512:SF30">
    <property type="entry name" value="OUTER MEMBRANE PROTEIN ASSEMBLY FACTOR BAMB"/>
    <property type="match status" value="1"/>
</dbReference>
<keyword evidence="1" id="KW-1133">Transmembrane helix</keyword>
<dbReference type="STRING" id="48467.SAMN02745166_02319"/>
<dbReference type="Proteomes" id="UP000190774">
    <property type="component" value="Unassembled WGS sequence"/>
</dbReference>
<keyword evidence="1" id="KW-0812">Transmembrane</keyword>
<feature type="domain" description="Pyrrolo-quinoline quinone repeat" evidence="2">
    <location>
        <begin position="199"/>
        <end position="450"/>
    </location>
</feature>
<dbReference type="RefSeq" id="WP_078813518.1">
    <property type="nucleotide sequence ID" value="NZ_FUYE01000006.1"/>
</dbReference>
<dbReference type="InterPro" id="IPR015943">
    <property type="entry name" value="WD40/YVTN_repeat-like_dom_sf"/>
</dbReference>
<dbReference type="OrthoDB" id="179188at2"/>
<evidence type="ECO:0000256" key="1">
    <source>
        <dbReference type="SAM" id="Phobius"/>
    </source>
</evidence>
<organism evidence="3 4">
    <name type="scientific">Prosthecobacter debontii</name>
    <dbReference type="NCBI Taxonomy" id="48467"/>
    <lineage>
        <taxon>Bacteria</taxon>
        <taxon>Pseudomonadati</taxon>
        <taxon>Verrucomicrobiota</taxon>
        <taxon>Verrucomicrobiia</taxon>
        <taxon>Verrucomicrobiales</taxon>
        <taxon>Verrucomicrobiaceae</taxon>
        <taxon>Prosthecobacter</taxon>
    </lineage>
</organism>
<gene>
    <name evidence="3" type="ORF">SAMN02745166_02319</name>
</gene>
<accession>A0A1T4Y1Q8</accession>
<dbReference type="AlphaFoldDB" id="A0A1T4Y1Q8"/>
<dbReference type="Pfam" id="PF13360">
    <property type="entry name" value="PQQ_2"/>
    <property type="match status" value="1"/>
</dbReference>
<proteinExistence type="predicted"/>
<reference evidence="4" key="1">
    <citation type="submission" date="2017-02" db="EMBL/GenBank/DDBJ databases">
        <authorList>
            <person name="Varghese N."/>
            <person name="Submissions S."/>
        </authorList>
    </citation>
    <scope>NUCLEOTIDE SEQUENCE [LARGE SCALE GENOMIC DNA]</scope>
    <source>
        <strain evidence="4">ATCC 700200</strain>
    </source>
</reference>
<sequence>MNRSSETPSTRRRGLPWFPLLTILLGAGAIFYVRSLPEFERNLKSWLTAGIPLLVVLLNILWFLISRRFTWRTKLVGVVVLGALFFGAKQLVKVDGTADGTGMPKLVWRWSKTNANLKGAVGEAKEAVTASTDPRLAQAADVAQFFGPERNGVIQGAKLARDWQATPPKELWRQPIGEGWAAYAVVQGRAYTQEQRGEEELVTCYDLFTGKLLWSHADKARFSQWQSGDGPHATPTVDAGKVYSYGATGLLTCLEAATGKKIWQRSVLEENDLKNIEWGTSSSPLVVDDLVVVTGGRGPAPVLFAFRKETGEPAWKAGEDEASYASPSLAVLAGKRVILSNNARALLVCDPATGKVLLDYAWGDSKWPKASQPLVLDQDRVFLSAGYGMGCLMLKIEATSEGLLTATELWTGMKMKTQFNSPAELAGHAYGLDDGRLACVDLETGDRLWKEGRYASGQTLLVDDLLIVQSEGGAVHLAAAKPEGYEDLGKVEALSSKTWNHPTLAGRYLLVRNDREAVCYELPVRE</sequence>
<dbReference type="EMBL" id="FUYE01000006">
    <property type="protein sequence ID" value="SKA95261.1"/>
    <property type="molecule type" value="Genomic_DNA"/>
</dbReference>
<evidence type="ECO:0000259" key="2">
    <source>
        <dbReference type="Pfam" id="PF13360"/>
    </source>
</evidence>
<dbReference type="PANTHER" id="PTHR34512">
    <property type="entry name" value="CELL SURFACE PROTEIN"/>
    <property type="match status" value="1"/>
</dbReference>
<name>A0A1T4Y1Q8_9BACT</name>